<keyword evidence="1" id="KW-0413">Isomerase</keyword>
<name>A0AC61R0P2_9FIRM</name>
<dbReference type="Proteomes" id="UP000307720">
    <property type="component" value="Unassembled WGS sequence"/>
</dbReference>
<dbReference type="EMBL" id="SRZB01000006">
    <property type="protein sequence ID" value="TGX99629.1"/>
    <property type="molecule type" value="Genomic_DNA"/>
</dbReference>
<keyword evidence="2" id="KW-1185">Reference proteome</keyword>
<protein>
    <submittedName>
        <fullName evidence="1">Trigger factor</fullName>
        <ecNumber evidence="1">5.2.1.8</ecNumber>
    </submittedName>
</protein>
<organism evidence="1 2">
    <name type="scientific">Hominisplanchenecus murintestinalis</name>
    <dbReference type="NCBI Taxonomy" id="2941517"/>
    <lineage>
        <taxon>Bacteria</taxon>
        <taxon>Bacillati</taxon>
        <taxon>Bacillota</taxon>
        <taxon>Clostridia</taxon>
        <taxon>Lachnospirales</taxon>
        <taxon>Lachnospiraceae</taxon>
        <taxon>Hominisplanchenecus</taxon>
    </lineage>
</organism>
<gene>
    <name evidence="1" type="primary">tig</name>
    <name evidence="1" type="ORF">E5357_04950</name>
</gene>
<accession>A0AC61R0P2</accession>
<comment type="caution">
    <text evidence="1">The sequence shown here is derived from an EMBL/GenBank/DDBJ whole genome shotgun (WGS) entry which is preliminary data.</text>
</comment>
<dbReference type="EC" id="5.2.1.8" evidence="1"/>
<evidence type="ECO:0000313" key="1">
    <source>
        <dbReference type="EMBL" id="TGX99629.1"/>
    </source>
</evidence>
<proteinExistence type="predicted"/>
<sequence>MKKRLVMAAVLGLALAAAGCSDGNKAATESGTPAATENGSEAQSESSSETQSAAAERPDYKALDYVTLGEYKNLNVTLASTAVTDEEIDAEISSRLTQKEKVETLTEGTVEKGDTANIDYEGIKDGEAFQGGTDKGFDLVIGSGSFIEGFEDGLIGKSVGETVDLNLTFPEGYQNAEMAGQDVVFHVTINSIKRTPELTDELAAEISESEYKTVDEYRASVEQTLKEGKASTRDSEKTNDLMTQVYNNSKINDYPAELVAFTKQQYVDYYEQYAQQSEMSLSDFIEQNLQTTEEEFNTQMEEMAKQSLRQEMLLKAIAETEGLTLTDEEYQERAAAYAEQMGLEGVEGLEQQYGEKLVETNLLLDKALEVVTSSAVVTDPDAPEGESGTEGASETESGTEE</sequence>
<evidence type="ECO:0000313" key="2">
    <source>
        <dbReference type="Proteomes" id="UP000307720"/>
    </source>
</evidence>
<reference evidence="1" key="1">
    <citation type="submission" date="2019-04" db="EMBL/GenBank/DDBJ databases">
        <title>Microbes associate with the intestines of laboratory mice.</title>
        <authorList>
            <person name="Navarre W."/>
            <person name="Wong E."/>
            <person name="Huang K."/>
            <person name="Tropini C."/>
            <person name="Ng K."/>
            <person name="Yu B."/>
        </authorList>
    </citation>
    <scope>NUCLEOTIDE SEQUENCE</scope>
    <source>
        <strain evidence="1">NM72_1-8</strain>
    </source>
</reference>